<keyword evidence="2" id="KW-1185">Reference proteome</keyword>
<dbReference type="AlphaFoldDB" id="A0AAX4KC84"/>
<gene>
    <name evidence="1" type="ORF">V865_002217</name>
</gene>
<organism evidence="1 2">
    <name type="scientific">Kwoniella europaea PYCC6329</name>
    <dbReference type="NCBI Taxonomy" id="1423913"/>
    <lineage>
        <taxon>Eukaryota</taxon>
        <taxon>Fungi</taxon>
        <taxon>Dikarya</taxon>
        <taxon>Basidiomycota</taxon>
        <taxon>Agaricomycotina</taxon>
        <taxon>Tremellomycetes</taxon>
        <taxon>Tremellales</taxon>
        <taxon>Cryptococcaceae</taxon>
        <taxon>Kwoniella</taxon>
    </lineage>
</organism>
<protein>
    <submittedName>
        <fullName evidence="1">Uncharacterized protein</fullName>
    </submittedName>
</protein>
<dbReference type="Proteomes" id="UP001358614">
    <property type="component" value="Chromosome 1"/>
</dbReference>
<sequence length="97" mass="10852">MSYEGKTPLSIPQQPLDILLPFPKQSSNGHTIELLRQLVGEILGKDEVYSVTYSPVLCPVSKEIGGGNNQLFTIKPHWWRSPNGSSADRYTRISDRP</sequence>
<evidence type="ECO:0000313" key="2">
    <source>
        <dbReference type="Proteomes" id="UP001358614"/>
    </source>
</evidence>
<reference evidence="1 2" key="1">
    <citation type="submission" date="2024-01" db="EMBL/GenBank/DDBJ databases">
        <title>Comparative genomics of Cryptococcus and Kwoniella reveals pathogenesis evolution and contrasting modes of karyotype evolution via chromosome fusion or intercentromeric recombination.</title>
        <authorList>
            <person name="Coelho M.A."/>
            <person name="David-Palma M."/>
            <person name="Shea T."/>
            <person name="Bowers K."/>
            <person name="McGinley-Smith S."/>
            <person name="Mohammad A.W."/>
            <person name="Gnirke A."/>
            <person name="Yurkov A.M."/>
            <person name="Nowrousian M."/>
            <person name="Sun S."/>
            <person name="Cuomo C.A."/>
            <person name="Heitman J."/>
        </authorList>
    </citation>
    <scope>NUCLEOTIDE SEQUENCE [LARGE SCALE GENOMIC DNA]</scope>
    <source>
        <strain evidence="1 2">PYCC6329</strain>
    </source>
</reference>
<accession>A0AAX4KC84</accession>
<dbReference type="GeneID" id="91101021"/>
<proteinExistence type="predicted"/>
<dbReference type="RefSeq" id="XP_066082118.1">
    <property type="nucleotide sequence ID" value="XM_066226021.1"/>
</dbReference>
<evidence type="ECO:0000313" key="1">
    <source>
        <dbReference type="EMBL" id="WWD04151.1"/>
    </source>
</evidence>
<dbReference type="EMBL" id="CP144089">
    <property type="protein sequence ID" value="WWD04151.1"/>
    <property type="molecule type" value="Genomic_DNA"/>
</dbReference>
<name>A0AAX4KC84_9TREE</name>
<dbReference type="KEGG" id="ker:91101021"/>